<dbReference type="SUPFAM" id="SSF161084">
    <property type="entry name" value="MAPEG domain-like"/>
    <property type="match status" value="1"/>
</dbReference>
<feature type="transmembrane region" description="Helical" evidence="17">
    <location>
        <begin position="12"/>
        <end position="32"/>
    </location>
</feature>
<comment type="similarity">
    <text evidence="4">Belongs to the MAPEG family.</text>
</comment>
<comment type="function">
    <text evidence="1">Conjugation of reduced glutathione to a wide number of exogenous and endogenous hydrophobic electrophiles.</text>
</comment>
<keyword evidence="8" id="KW-1000">Mitochondrion outer membrane</keyword>
<keyword evidence="19" id="KW-1185">Reference proteome</keyword>
<evidence type="ECO:0000256" key="13">
    <source>
        <dbReference type="ARBA" id="ARBA00023136"/>
    </source>
</evidence>
<evidence type="ECO:0000313" key="19">
    <source>
        <dbReference type="Proteomes" id="UP000198287"/>
    </source>
</evidence>
<sequence length="147" mass="16488">MGIDVNQEVFGAYAFYAGILLAKMMVMIPLTARQRFSKKVFTSPEDTSSVKGAKVAYDDPDVERVRRAHLNDLENILPFFATAFLYCFTSPAYGTANLLFKVFTGARILHTLVYAVFPVPQPARAISFFVAMFVQVYMVVKIISHFA</sequence>
<dbReference type="EMBL" id="LNIX01000001">
    <property type="protein sequence ID" value="OXA63535.1"/>
    <property type="molecule type" value="Genomic_DNA"/>
</dbReference>
<name>A0A226F175_FOLCA</name>
<dbReference type="Pfam" id="PF01124">
    <property type="entry name" value="MAPEG"/>
    <property type="match status" value="1"/>
</dbReference>
<feature type="transmembrane region" description="Helical" evidence="17">
    <location>
        <begin position="76"/>
        <end position="93"/>
    </location>
</feature>
<accession>A0A226F175</accession>
<evidence type="ECO:0000256" key="1">
    <source>
        <dbReference type="ARBA" id="ARBA00003701"/>
    </source>
</evidence>
<dbReference type="InterPro" id="IPR040162">
    <property type="entry name" value="MGST1-like"/>
</dbReference>
<keyword evidence="11" id="KW-0007">Acetylation</keyword>
<evidence type="ECO:0000256" key="4">
    <source>
        <dbReference type="ARBA" id="ARBA00010459"/>
    </source>
</evidence>
<evidence type="ECO:0000256" key="8">
    <source>
        <dbReference type="ARBA" id="ARBA00022787"/>
    </source>
</evidence>
<evidence type="ECO:0000256" key="16">
    <source>
        <dbReference type="ARBA" id="ARBA00049385"/>
    </source>
</evidence>
<keyword evidence="6 18" id="KW-0808">Transferase</keyword>
<evidence type="ECO:0000256" key="10">
    <source>
        <dbReference type="ARBA" id="ARBA00022989"/>
    </source>
</evidence>
<feature type="transmembrane region" description="Helical" evidence="17">
    <location>
        <begin position="126"/>
        <end position="146"/>
    </location>
</feature>
<keyword evidence="9" id="KW-0256">Endoplasmic reticulum</keyword>
<evidence type="ECO:0000256" key="3">
    <source>
        <dbReference type="ARBA" id="ARBA00004477"/>
    </source>
</evidence>
<dbReference type="Proteomes" id="UP000198287">
    <property type="component" value="Unassembled WGS sequence"/>
</dbReference>
<dbReference type="EC" id="2.5.1.18" evidence="5"/>
<dbReference type="GO" id="GO:0004364">
    <property type="term" value="F:glutathione transferase activity"/>
    <property type="evidence" value="ECO:0007669"/>
    <property type="project" value="UniProtKB-EC"/>
</dbReference>
<dbReference type="OrthoDB" id="193139at2759"/>
<protein>
    <recommendedName>
        <fullName evidence="15">Microsomal glutathione S-transferase 1</fullName>
        <ecNumber evidence="5">2.5.1.18</ecNumber>
    </recommendedName>
</protein>
<dbReference type="PANTHER" id="PTHR10689">
    <property type="entry name" value="MICROSOMAL GLUTATHIONE S-TRANSFERASE 1"/>
    <property type="match status" value="1"/>
</dbReference>
<evidence type="ECO:0000256" key="11">
    <source>
        <dbReference type="ARBA" id="ARBA00022990"/>
    </source>
</evidence>
<comment type="subcellular location">
    <subcellularLocation>
        <location evidence="3">Endoplasmic reticulum membrane</location>
        <topology evidence="3">Multi-pass membrane protein</topology>
    </subcellularLocation>
    <subcellularLocation>
        <location evidence="2">Mitochondrion outer membrane</location>
    </subcellularLocation>
</comment>
<gene>
    <name evidence="18" type="ORF">Fcan01_02765</name>
</gene>
<dbReference type="STRING" id="158441.A0A226F175"/>
<evidence type="ECO:0000256" key="7">
    <source>
        <dbReference type="ARBA" id="ARBA00022692"/>
    </source>
</evidence>
<reference evidence="18 19" key="1">
    <citation type="submission" date="2015-12" db="EMBL/GenBank/DDBJ databases">
        <title>The genome of Folsomia candida.</title>
        <authorList>
            <person name="Faddeeva A."/>
            <person name="Derks M.F."/>
            <person name="Anvar Y."/>
            <person name="Smit S."/>
            <person name="Van Straalen N."/>
            <person name="Roelofs D."/>
        </authorList>
    </citation>
    <scope>NUCLEOTIDE SEQUENCE [LARGE SCALE GENOMIC DNA]</scope>
    <source>
        <strain evidence="18 19">VU population</strain>
        <tissue evidence="18">Whole body</tissue>
    </source>
</reference>
<comment type="caution">
    <text evidence="18">The sequence shown here is derived from an EMBL/GenBank/DDBJ whole genome shotgun (WGS) entry which is preliminary data.</text>
</comment>
<proteinExistence type="inferred from homology"/>
<evidence type="ECO:0000256" key="12">
    <source>
        <dbReference type="ARBA" id="ARBA00023128"/>
    </source>
</evidence>
<keyword evidence="13 17" id="KW-0472">Membrane</keyword>
<dbReference type="FunFam" id="1.20.120.550:FF:000002">
    <property type="entry name" value="Microsomal glutathione S-transferase 1"/>
    <property type="match status" value="1"/>
</dbReference>
<evidence type="ECO:0000256" key="15">
    <source>
        <dbReference type="ARBA" id="ARBA00039397"/>
    </source>
</evidence>
<comment type="subunit">
    <text evidence="14">Homotrimer; The trimer binds only one molecule of glutathione.</text>
</comment>
<comment type="catalytic activity">
    <reaction evidence="16">
        <text>RX + glutathione = an S-substituted glutathione + a halide anion + H(+)</text>
        <dbReference type="Rhea" id="RHEA:16437"/>
        <dbReference type="ChEBI" id="CHEBI:15378"/>
        <dbReference type="ChEBI" id="CHEBI:16042"/>
        <dbReference type="ChEBI" id="CHEBI:17792"/>
        <dbReference type="ChEBI" id="CHEBI:57925"/>
        <dbReference type="ChEBI" id="CHEBI:90779"/>
        <dbReference type="EC" id="2.5.1.18"/>
    </reaction>
    <physiologicalReaction direction="left-to-right" evidence="16">
        <dbReference type="Rhea" id="RHEA:16438"/>
    </physiologicalReaction>
</comment>
<evidence type="ECO:0000313" key="18">
    <source>
        <dbReference type="EMBL" id="OXA63535.1"/>
    </source>
</evidence>
<organism evidence="18 19">
    <name type="scientific">Folsomia candida</name>
    <name type="common">Springtail</name>
    <dbReference type="NCBI Taxonomy" id="158441"/>
    <lineage>
        <taxon>Eukaryota</taxon>
        <taxon>Metazoa</taxon>
        <taxon>Ecdysozoa</taxon>
        <taxon>Arthropoda</taxon>
        <taxon>Hexapoda</taxon>
        <taxon>Collembola</taxon>
        <taxon>Entomobryomorpha</taxon>
        <taxon>Isotomoidea</taxon>
        <taxon>Isotomidae</taxon>
        <taxon>Proisotominae</taxon>
        <taxon>Folsomia</taxon>
    </lineage>
</organism>
<dbReference type="InterPro" id="IPR001129">
    <property type="entry name" value="Membr-assoc_MAPEG"/>
</dbReference>
<dbReference type="GO" id="GO:0005741">
    <property type="term" value="C:mitochondrial outer membrane"/>
    <property type="evidence" value="ECO:0007669"/>
    <property type="project" value="UniProtKB-SubCell"/>
</dbReference>
<keyword evidence="7 17" id="KW-0812">Transmembrane</keyword>
<dbReference type="AlphaFoldDB" id="A0A226F175"/>
<dbReference type="PANTHER" id="PTHR10689:SF6">
    <property type="entry name" value="MICROSOMAL GLUTATHIONE S-TRANSFERASE 1"/>
    <property type="match status" value="1"/>
</dbReference>
<dbReference type="Gene3D" id="1.20.120.550">
    <property type="entry name" value="Membrane associated eicosanoid/glutathione metabolism-like domain"/>
    <property type="match status" value="1"/>
</dbReference>
<dbReference type="OMA" id="RAQRCHH"/>
<evidence type="ECO:0000256" key="17">
    <source>
        <dbReference type="SAM" id="Phobius"/>
    </source>
</evidence>
<dbReference type="InterPro" id="IPR023352">
    <property type="entry name" value="MAPEG-like_dom_sf"/>
</dbReference>
<evidence type="ECO:0000256" key="5">
    <source>
        <dbReference type="ARBA" id="ARBA00012452"/>
    </source>
</evidence>
<dbReference type="GO" id="GO:0005789">
    <property type="term" value="C:endoplasmic reticulum membrane"/>
    <property type="evidence" value="ECO:0007669"/>
    <property type="project" value="UniProtKB-SubCell"/>
</dbReference>
<evidence type="ECO:0000256" key="9">
    <source>
        <dbReference type="ARBA" id="ARBA00022824"/>
    </source>
</evidence>
<evidence type="ECO:0000256" key="6">
    <source>
        <dbReference type="ARBA" id="ARBA00022679"/>
    </source>
</evidence>
<evidence type="ECO:0000256" key="14">
    <source>
        <dbReference type="ARBA" id="ARBA00038540"/>
    </source>
</evidence>
<keyword evidence="10 17" id="KW-1133">Transmembrane helix</keyword>
<evidence type="ECO:0000256" key="2">
    <source>
        <dbReference type="ARBA" id="ARBA00004294"/>
    </source>
</evidence>
<keyword evidence="12" id="KW-0496">Mitochondrion</keyword>